<dbReference type="Gene3D" id="3.40.50.300">
    <property type="entry name" value="P-loop containing nucleotide triphosphate hydrolases"/>
    <property type="match status" value="3"/>
</dbReference>
<dbReference type="Pfam" id="PF00005">
    <property type="entry name" value="ABC_tran"/>
    <property type="match status" value="1"/>
</dbReference>
<dbReference type="GO" id="GO:0016887">
    <property type="term" value="F:ATP hydrolysis activity"/>
    <property type="evidence" value="ECO:0007669"/>
    <property type="project" value="InterPro"/>
</dbReference>
<dbReference type="InterPro" id="IPR027417">
    <property type="entry name" value="P-loop_NTPase"/>
</dbReference>
<sequence length="512" mass="57668">MPNHPTLETFSRAVATLEDLAREWRELFPQAPAAPEHWLRVLAEVQGHLREDYLRGAVVGTVKSGKSTVVNALMGQDLLRRGAGILTAMITRVQAGPIPQAVLRFKDWTDISEEIRRALAMFPGDMLQARAGLFDLRRSADRELLVQILELGEKRGVWAGGSLNQEQLLLRSYLEGYEEVKDLLEAGPLLILTGPDLARHGDLVTREATAVYLKDVLLTVPTSHLPERLELGDCQGSDSPIPQHLAQVLAYLVRCDLVLYIISSRVGLRQGDFQFLTELKRMGLLPHVYFLLNVDLAEHRQVEEIQGLKERVRRELAPLAPEADCYAFSALELLLRRRREAGEALGPREQALMAVWEADPASTAYSREEFRRFAEDWRAGLSRLREERLQQLLGELRIAHLADQKASSLSGGERRRLEITRALVTSPHFIILDEPFAGIDPLAVVDIQNIIRQLKERGLGILISDHNVRETLWVCDRAYILNEGVILEQGTPEHLVNSEVAKRIYLGESFTL</sequence>
<organism evidence="5">
    <name type="scientific">Desulfobacca acetoxidans</name>
    <dbReference type="NCBI Taxonomy" id="60893"/>
    <lineage>
        <taxon>Bacteria</taxon>
        <taxon>Pseudomonadati</taxon>
        <taxon>Thermodesulfobacteriota</taxon>
        <taxon>Desulfobaccia</taxon>
        <taxon>Desulfobaccales</taxon>
        <taxon>Desulfobaccaceae</taxon>
        <taxon>Desulfobacca</taxon>
    </lineage>
</organism>
<keyword evidence="2" id="KW-0547">Nucleotide-binding</keyword>
<dbReference type="AlphaFoldDB" id="A0A7V4LBZ1"/>
<dbReference type="InterPro" id="IPR051120">
    <property type="entry name" value="ABC_AA/LPS_Transport"/>
</dbReference>
<feature type="domain" description="ABC transporter" evidence="4">
    <location>
        <begin position="198"/>
        <end position="508"/>
    </location>
</feature>
<dbReference type="GO" id="GO:0005524">
    <property type="term" value="F:ATP binding"/>
    <property type="evidence" value="ECO:0007669"/>
    <property type="project" value="UniProtKB-KW"/>
</dbReference>
<keyword evidence="1" id="KW-0813">Transport</keyword>
<dbReference type="PANTHER" id="PTHR45772">
    <property type="entry name" value="CONSERVED COMPONENT OF ABC TRANSPORTER FOR NATURAL AMINO ACIDS-RELATED"/>
    <property type="match status" value="1"/>
</dbReference>
<reference evidence="5" key="1">
    <citation type="journal article" date="2020" name="mSystems">
        <title>Genome- and Community-Level Interaction Insights into Carbon Utilization and Element Cycling Functions of Hydrothermarchaeota in Hydrothermal Sediment.</title>
        <authorList>
            <person name="Zhou Z."/>
            <person name="Liu Y."/>
            <person name="Xu W."/>
            <person name="Pan J."/>
            <person name="Luo Z.H."/>
            <person name="Li M."/>
        </authorList>
    </citation>
    <scope>NUCLEOTIDE SEQUENCE [LARGE SCALE GENOMIC DNA]</scope>
    <source>
        <strain evidence="5">SpSt-548</strain>
    </source>
</reference>
<protein>
    <submittedName>
        <fullName evidence="5">ATP-binding cassette domain-containing protein</fullName>
    </submittedName>
</protein>
<evidence type="ECO:0000256" key="1">
    <source>
        <dbReference type="ARBA" id="ARBA00022448"/>
    </source>
</evidence>
<dbReference type="PROSITE" id="PS50893">
    <property type="entry name" value="ABC_TRANSPORTER_2"/>
    <property type="match status" value="1"/>
</dbReference>
<keyword evidence="3 5" id="KW-0067">ATP-binding</keyword>
<dbReference type="SUPFAM" id="SSF52540">
    <property type="entry name" value="P-loop containing nucleoside triphosphate hydrolases"/>
    <property type="match status" value="1"/>
</dbReference>
<proteinExistence type="predicted"/>
<name>A0A7V4LBZ1_9BACT</name>
<dbReference type="PANTHER" id="PTHR45772:SF10">
    <property type="entry name" value="LIPOPOLYSACCHARIDE EXPORT SYSTEM ATP-BINDING PROTEIN LPTB"/>
    <property type="match status" value="1"/>
</dbReference>
<dbReference type="Pfam" id="PF00350">
    <property type="entry name" value="Dynamin_N"/>
    <property type="match status" value="1"/>
</dbReference>
<dbReference type="InterPro" id="IPR003439">
    <property type="entry name" value="ABC_transporter-like_ATP-bd"/>
</dbReference>
<accession>A0A7V4LBZ1</accession>
<evidence type="ECO:0000256" key="2">
    <source>
        <dbReference type="ARBA" id="ARBA00022741"/>
    </source>
</evidence>
<evidence type="ECO:0000256" key="3">
    <source>
        <dbReference type="ARBA" id="ARBA00022840"/>
    </source>
</evidence>
<evidence type="ECO:0000259" key="4">
    <source>
        <dbReference type="PROSITE" id="PS50893"/>
    </source>
</evidence>
<dbReference type="GO" id="GO:0005886">
    <property type="term" value="C:plasma membrane"/>
    <property type="evidence" value="ECO:0007669"/>
    <property type="project" value="TreeGrafter"/>
</dbReference>
<gene>
    <name evidence="5" type="ORF">ENT08_02290</name>
</gene>
<dbReference type="EMBL" id="DSXI01000129">
    <property type="protein sequence ID" value="HGS04560.1"/>
    <property type="molecule type" value="Genomic_DNA"/>
</dbReference>
<evidence type="ECO:0000313" key="5">
    <source>
        <dbReference type="EMBL" id="HGS04560.1"/>
    </source>
</evidence>
<dbReference type="InterPro" id="IPR045063">
    <property type="entry name" value="Dynamin_N"/>
</dbReference>
<comment type="caution">
    <text evidence="5">The sequence shown here is derived from an EMBL/GenBank/DDBJ whole genome shotgun (WGS) entry which is preliminary data.</text>
</comment>